<name>A0A323UPI1_9RHOO</name>
<sequence>QPYEFGYQSMIKLAKYIEGDKSVVPANKLDIVPTQVVDKSNVGDFAKKIQTLLRK</sequence>
<accession>A0A323UPI1</accession>
<feature type="non-terminal residue" evidence="1">
    <location>
        <position position="1"/>
    </location>
</feature>
<comment type="caution">
    <text evidence="1">The sequence shown here is derived from an EMBL/GenBank/DDBJ whole genome shotgun (WGS) entry which is preliminary data.</text>
</comment>
<reference evidence="1 2" key="1">
    <citation type="submission" date="2018-06" db="EMBL/GenBank/DDBJ databases">
        <title>Azoarcus communis strain SWub3 genome.</title>
        <authorList>
            <person name="Zorraquino Salvo V."/>
            <person name="Toubiana D."/>
            <person name="Blumwald E."/>
        </authorList>
    </citation>
    <scope>NUCLEOTIDE SEQUENCE [LARGE SCALE GENOMIC DNA]</scope>
    <source>
        <strain evidence="1 2">SWub3</strain>
    </source>
</reference>
<gene>
    <name evidence="1" type="ORF">DNK49_23155</name>
</gene>
<keyword evidence="2" id="KW-1185">Reference proteome</keyword>
<evidence type="ECO:0000313" key="1">
    <source>
        <dbReference type="EMBL" id="PZA14201.1"/>
    </source>
</evidence>
<protein>
    <submittedName>
        <fullName evidence="1">ABC transporter substrate-binding protein</fullName>
    </submittedName>
</protein>
<dbReference type="Proteomes" id="UP000248259">
    <property type="component" value="Unassembled WGS sequence"/>
</dbReference>
<evidence type="ECO:0000313" key="2">
    <source>
        <dbReference type="Proteomes" id="UP000248259"/>
    </source>
</evidence>
<proteinExistence type="predicted"/>
<dbReference type="AlphaFoldDB" id="A0A323UPI1"/>
<organism evidence="1 2">
    <name type="scientific">Parazoarcus communis SWub3 = DSM 12120</name>
    <dbReference type="NCBI Taxonomy" id="1121029"/>
    <lineage>
        <taxon>Bacteria</taxon>
        <taxon>Pseudomonadati</taxon>
        <taxon>Pseudomonadota</taxon>
        <taxon>Betaproteobacteria</taxon>
        <taxon>Rhodocyclales</taxon>
        <taxon>Zoogloeaceae</taxon>
        <taxon>Parazoarcus</taxon>
    </lineage>
</organism>
<dbReference type="EMBL" id="QKOE01000088">
    <property type="protein sequence ID" value="PZA14201.1"/>
    <property type="molecule type" value="Genomic_DNA"/>
</dbReference>